<name>A0ABU6T860_9FABA</name>
<gene>
    <name evidence="1" type="ORF">PIB30_016362</name>
</gene>
<dbReference type="Proteomes" id="UP001341840">
    <property type="component" value="Unassembled WGS sequence"/>
</dbReference>
<comment type="caution">
    <text evidence="1">The sequence shown here is derived from an EMBL/GenBank/DDBJ whole genome shotgun (WGS) entry which is preliminary data.</text>
</comment>
<accession>A0ABU6T860</accession>
<evidence type="ECO:0000313" key="1">
    <source>
        <dbReference type="EMBL" id="MED6144515.1"/>
    </source>
</evidence>
<keyword evidence="2" id="KW-1185">Reference proteome</keyword>
<protein>
    <submittedName>
        <fullName evidence="1">Uncharacterized protein</fullName>
    </submittedName>
</protein>
<evidence type="ECO:0000313" key="2">
    <source>
        <dbReference type="Proteomes" id="UP001341840"/>
    </source>
</evidence>
<dbReference type="EMBL" id="JASCZI010090667">
    <property type="protein sequence ID" value="MED6144515.1"/>
    <property type="molecule type" value="Genomic_DNA"/>
</dbReference>
<proteinExistence type="predicted"/>
<organism evidence="1 2">
    <name type="scientific">Stylosanthes scabra</name>
    <dbReference type="NCBI Taxonomy" id="79078"/>
    <lineage>
        <taxon>Eukaryota</taxon>
        <taxon>Viridiplantae</taxon>
        <taxon>Streptophyta</taxon>
        <taxon>Embryophyta</taxon>
        <taxon>Tracheophyta</taxon>
        <taxon>Spermatophyta</taxon>
        <taxon>Magnoliopsida</taxon>
        <taxon>eudicotyledons</taxon>
        <taxon>Gunneridae</taxon>
        <taxon>Pentapetalae</taxon>
        <taxon>rosids</taxon>
        <taxon>fabids</taxon>
        <taxon>Fabales</taxon>
        <taxon>Fabaceae</taxon>
        <taxon>Papilionoideae</taxon>
        <taxon>50 kb inversion clade</taxon>
        <taxon>dalbergioids sensu lato</taxon>
        <taxon>Dalbergieae</taxon>
        <taxon>Pterocarpus clade</taxon>
        <taxon>Stylosanthes</taxon>
    </lineage>
</organism>
<reference evidence="1 2" key="1">
    <citation type="journal article" date="2023" name="Plants (Basel)">
        <title>Bridging the Gap: Combining Genomics and Transcriptomics Approaches to Understand Stylosanthes scabra, an Orphan Legume from the Brazilian Caatinga.</title>
        <authorList>
            <person name="Ferreira-Neto J.R.C."/>
            <person name="da Silva M.D."/>
            <person name="Binneck E."/>
            <person name="de Melo N.F."/>
            <person name="da Silva R.H."/>
            <person name="de Melo A.L.T.M."/>
            <person name="Pandolfi V."/>
            <person name="Bustamante F.O."/>
            <person name="Brasileiro-Vidal A.C."/>
            <person name="Benko-Iseppon A.M."/>
        </authorList>
    </citation>
    <scope>NUCLEOTIDE SEQUENCE [LARGE SCALE GENOMIC DNA]</scope>
    <source>
        <tissue evidence="1">Leaves</tissue>
    </source>
</reference>
<sequence length="190" mass="21934">MSSWGGRVENGDDDVEVPGWRKTCVAEHSRRLCSRRGKRVQRMKNSNDLLLSPSLNNGALHRTSQKIFVEGKKGRNKSTMVEPTQVVERDTVDRLYRLDEPIRCITSIRRQQNMVLHGRVIPYLEAAELYQGGREACVWFRKLFGELPPPEHIDKFTVSYSWFQERFRVLPDNATDDTVVIYALRSAGQL</sequence>